<feature type="transmembrane region" description="Helical" evidence="5">
    <location>
        <begin position="123"/>
        <end position="143"/>
    </location>
</feature>
<dbReference type="EMBL" id="BSUK01000001">
    <property type="protein sequence ID" value="GMA22324.1"/>
    <property type="molecule type" value="Genomic_DNA"/>
</dbReference>
<dbReference type="InterPro" id="IPR036259">
    <property type="entry name" value="MFS_trans_sf"/>
</dbReference>
<evidence type="ECO:0000313" key="7">
    <source>
        <dbReference type="EMBL" id="GMA22324.1"/>
    </source>
</evidence>
<evidence type="ECO:0000259" key="6">
    <source>
        <dbReference type="PROSITE" id="PS50850"/>
    </source>
</evidence>
<feature type="transmembrane region" description="Helical" evidence="5">
    <location>
        <begin position="316"/>
        <end position="337"/>
    </location>
</feature>
<dbReference type="Proteomes" id="UP001157091">
    <property type="component" value="Unassembled WGS sequence"/>
</dbReference>
<dbReference type="InterPro" id="IPR020846">
    <property type="entry name" value="MFS_dom"/>
</dbReference>
<reference evidence="8" key="1">
    <citation type="journal article" date="2019" name="Int. J. Syst. Evol. Microbiol.">
        <title>The Global Catalogue of Microorganisms (GCM) 10K type strain sequencing project: providing services to taxonomists for standard genome sequencing and annotation.</title>
        <authorList>
            <consortium name="The Broad Institute Genomics Platform"/>
            <consortium name="The Broad Institute Genome Sequencing Center for Infectious Disease"/>
            <person name="Wu L."/>
            <person name="Ma J."/>
        </authorList>
    </citation>
    <scope>NUCLEOTIDE SEQUENCE [LARGE SCALE GENOMIC DNA]</scope>
    <source>
        <strain evidence="8">NBRC 106348</strain>
    </source>
</reference>
<feature type="transmembrane region" description="Helical" evidence="5">
    <location>
        <begin position="91"/>
        <end position="117"/>
    </location>
</feature>
<evidence type="ECO:0000256" key="5">
    <source>
        <dbReference type="SAM" id="Phobius"/>
    </source>
</evidence>
<keyword evidence="4 5" id="KW-0472">Membrane</keyword>
<feature type="transmembrane region" description="Helical" evidence="5">
    <location>
        <begin position="60"/>
        <end position="79"/>
    </location>
</feature>
<accession>A0ABQ6HXU7</accession>
<keyword evidence="8" id="KW-1185">Reference proteome</keyword>
<dbReference type="Pfam" id="PF07690">
    <property type="entry name" value="MFS_1"/>
    <property type="match status" value="1"/>
</dbReference>
<evidence type="ECO:0000256" key="4">
    <source>
        <dbReference type="ARBA" id="ARBA00023136"/>
    </source>
</evidence>
<dbReference type="PROSITE" id="PS50850">
    <property type="entry name" value="MFS"/>
    <property type="match status" value="1"/>
</dbReference>
<feature type="domain" description="Major facilitator superfamily (MFS) profile" evidence="6">
    <location>
        <begin position="25"/>
        <end position="484"/>
    </location>
</feature>
<dbReference type="Gene3D" id="1.20.1720.10">
    <property type="entry name" value="Multidrug resistance protein D"/>
    <property type="match status" value="1"/>
</dbReference>
<dbReference type="SUPFAM" id="SSF103473">
    <property type="entry name" value="MFS general substrate transporter"/>
    <property type="match status" value="1"/>
</dbReference>
<keyword evidence="3 5" id="KW-1133">Transmembrane helix</keyword>
<feature type="transmembrane region" description="Helical" evidence="5">
    <location>
        <begin position="150"/>
        <end position="173"/>
    </location>
</feature>
<dbReference type="Gene3D" id="1.20.1250.20">
    <property type="entry name" value="MFS general substrate transporter like domains"/>
    <property type="match status" value="1"/>
</dbReference>
<keyword evidence="2 5" id="KW-0812">Transmembrane</keyword>
<feature type="transmembrane region" description="Helical" evidence="5">
    <location>
        <begin position="378"/>
        <end position="406"/>
    </location>
</feature>
<dbReference type="CDD" id="cd17321">
    <property type="entry name" value="MFS_MMR_MDR_like"/>
    <property type="match status" value="1"/>
</dbReference>
<name>A0ABQ6HXU7_9MICO</name>
<feature type="transmembrane region" description="Helical" evidence="5">
    <location>
        <begin position="240"/>
        <end position="260"/>
    </location>
</feature>
<evidence type="ECO:0000256" key="3">
    <source>
        <dbReference type="ARBA" id="ARBA00022989"/>
    </source>
</evidence>
<feature type="transmembrane region" description="Helical" evidence="5">
    <location>
        <begin position="454"/>
        <end position="481"/>
    </location>
</feature>
<evidence type="ECO:0000256" key="2">
    <source>
        <dbReference type="ARBA" id="ARBA00022692"/>
    </source>
</evidence>
<dbReference type="PANTHER" id="PTHR42718">
    <property type="entry name" value="MAJOR FACILITATOR SUPERFAMILY MULTIDRUG TRANSPORTER MFSC"/>
    <property type="match status" value="1"/>
</dbReference>
<feature type="transmembrane region" description="Helical" evidence="5">
    <location>
        <begin position="26"/>
        <end position="48"/>
    </location>
</feature>
<organism evidence="7 8">
    <name type="scientific">Luteimicrobium album</name>
    <dbReference type="NCBI Taxonomy" id="1054550"/>
    <lineage>
        <taxon>Bacteria</taxon>
        <taxon>Bacillati</taxon>
        <taxon>Actinomycetota</taxon>
        <taxon>Actinomycetes</taxon>
        <taxon>Micrococcales</taxon>
        <taxon>Luteimicrobium</taxon>
    </lineage>
</organism>
<evidence type="ECO:0000313" key="8">
    <source>
        <dbReference type="Proteomes" id="UP001157091"/>
    </source>
</evidence>
<feature type="transmembrane region" description="Helical" evidence="5">
    <location>
        <begin position="179"/>
        <end position="202"/>
    </location>
</feature>
<feature type="transmembrane region" description="Helical" evidence="5">
    <location>
        <begin position="427"/>
        <end position="448"/>
    </location>
</feature>
<dbReference type="PANTHER" id="PTHR42718:SF39">
    <property type="entry name" value="ACTINORHODIN TRANSPORTER-RELATED"/>
    <property type="match status" value="1"/>
</dbReference>
<sequence length="487" mass="48570">MTTTGARTDLSTDDTGRLPAPPWRALPVLLAGTFLVVLDFFGVNVALPSLAAELDAGPSAIVWVVAGFALAMAATQLLAGRLGDHVGHRRGFVVGLTVFTAASFVCAAAPGATVLVVSRVVQGVGAAFIGTSVLSIVGVSFAGAARARALAWYGAVLGVAAAGGQLVGGALIAADVAGLGWRAIFAVNVPVGVLALALTPRLVPATRGTRSGRLDVAGMVLGALTMVLLVLPLVEGREAGWPLWTWVSLALVPVLGTVTYRHGDRVERRGGQPLLPPSLLRRPSMSLGLVAQLVYWCGQASFYFVLALYLQDGLGLAPLDAGLVFGVLAVGYLATSFRAPGLAVRHGRRVIVVGLAAILAGYGALGLALAAAPHGTGATVAALVPGLLLAGAGQGLCIVPLTAQVLAHADPRQAGSVSGALQTAQQAGNSVGVAVVGVVFYGVLGAAGGTVAHAFGASLVVLAIVGAVALAAVGLLAAVVARSQADA</sequence>
<comment type="caution">
    <text evidence="7">The sequence shown here is derived from an EMBL/GenBank/DDBJ whole genome shotgun (WGS) entry which is preliminary data.</text>
</comment>
<protein>
    <submittedName>
        <fullName evidence="7">MFS transporter</fullName>
    </submittedName>
</protein>
<feature type="transmembrane region" description="Helical" evidence="5">
    <location>
        <begin position="349"/>
        <end position="372"/>
    </location>
</feature>
<gene>
    <name evidence="7" type="ORF">GCM10025864_00830</name>
</gene>
<proteinExistence type="predicted"/>
<feature type="transmembrane region" description="Helical" evidence="5">
    <location>
        <begin position="214"/>
        <end position="234"/>
    </location>
</feature>
<comment type="subcellular location">
    <subcellularLocation>
        <location evidence="1">Cell membrane</location>
        <topology evidence="1">Multi-pass membrane protein</topology>
    </subcellularLocation>
</comment>
<feature type="transmembrane region" description="Helical" evidence="5">
    <location>
        <begin position="287"/>
        <end position="310"/>
    </location>
</feature>
<dbReference type="RefSeq" id="WP_284291256.1">
    <property type="nucleotide sequence ID" value="NZ_BSUK01000001.1"/>
</dbReference>
<evidence type="ECO:0000256" key="1">
    <source>
        <dbReference type="ARBA" id="ARBA00004651"/>
    </source>
</evidence>
<dbReference type="InterPro" id="IPR011701">
    <property type="entry name" value="MFS"/>
</dbReference>